<comment type="similarity">
    <text evidence="2">Belongs to the YkuD family.</text>
</comment>
<evidence type="ECO:0000313" key="10">
    <source>
        <dbReference type="Proteomes" id="UP000291485"/>
    </source>
</evidence>
<accession>A0A4V2MMT0</accession>
<keyword evidence="6 7" id="KW-0961">Cell wall biogenesis/degradation</keyword>
<dbReference type="GO" id="GO:0008360">
    <property type="term" value="P:regulation of cell shape"/>
    <property type="evidence" value="ECO:0007669"/>
    <property type="project" value="UniProtKB-UniRule"/>
</dbReference>
<evidence type="ECO:0000256" key="5">
    <source>
        <dbReference type="ARBA" id="ARBA00022984"/>
    </source>
</evidence>
<evidence type="ECO:0000256" key="2">
    <source>
        <dbReference type="ARBA" id="ARBA00005992"/>
    </source>
</evidence>
<dbReference type="Proteomes" id="UP000291485">
    <property type="component" value="Unassembled WGS sequence"/>
</dbReference>
<keyword evidence="3" id="KW-0808">Transferase</keyword>
<dbReference type="EMBL" id="SJSN01000008">
    <property type="protein sequence ID" value="TCD08496.1"/>
    <property type="molecule type" value="Genomic_DNA"/>
</dbReference>
<dbReference type="InterPro" id="IPR052905">
    <property type="entry name" value="LD-transpeptidase_YkuD-like"/>
</dbReference>
<evidence type="ECO:0000256" key="1">
    <source>
        <dbReference type="ARBA" id="ARBA00004752"/>
    </source>
</evidence>
<dbReference type="Pfam" id="PF20142">
    <property type="entry name" value="Scaffold"/>
    <property type="match status" value="1"/>
</dbReference>
<dbReference type="InterPro" id="IPR005490">
    <property type="entry name" value="LD_TPept_cat_dom"/>
</dbReference>
<dbReference type="GO" id="GO:0004180">
    <property type="term" value="F:carboxypeptidase activity"/>
    <property type="evidence" value="ECO:0007669"/>
    <property type="project" value="UniProtKB-ARBA"/>
</dbReference>
<evidence type="ECO:0000256" key="3">
    <source>
        <dbReference type="ARBA" id="ARBA00022679"/>
    </source>
</evidence>
<dbReference type="SUPFAM" id="SSF141523">
    <property type="entry name" value="L,D-transpeptidase catalytic domain-like"/>
    <property type="match status" value="1"/>
</dbReference>
<dbReference type="CDD" id="cd16913">
    <property type="entry name" value="YkuD_like"/>
    <property type="match status" value="1"/>
</dbReference>
<comment type="pathway">
    <text evidence="1 7">Cell wall biogenesis; peptidoglycan biosynthesis.</text>
</comment>
<keyword evidence="5 7" id="KW-0573">Peptidoglycan synthesis</keyword>
<dbReference type="Gene3D" id="2.40.440.10">
    <property type="entry name" value="L,D-transpeptidase catalytic domain-like"/>
    <property type="match status" value="1"/>
</dbReference>
<proteinExistence type="inferred from homology"/>
<protein>
    <submittedName>
        <fullName evidence="9">L,D-transpeptidase</fullName>
    </submittedName>
</protein>
<evidence type="ECO:0000256" key="4">
    <source>
        <dbReference type="ARBA" id="ARBA00022960"/>
    </source>
</evidence>
<dbReference type="PROSITE" id="PS52029">
    <property type="entry name" value="LD_TPASE"/>
    <property type="match status" value="1"/>
</dbReference>
<organism evidence="9 10">
    <name type="scientific">Pedobacter frigidisoli</name>
    <dbReference type="NCBI Taxonomy" id="2530455"/>
    <lineage>
        <taxon>Bacteria</taxon>
        <taxon>Pseudomonadati</taxon>
        <taxon>Bacteroidota</taxon>
        <taxon>Sphingobacteriia</taxon>
        <taxon>Sphingobacteriales</taxon>
        <taxon>Sphingobacteriaceae</taxon>
        <taxon>Pedobacter</taxon>
    </lineage>
</organism>
<keyword evidence="4 7" id="KW-0133">Cell shape</keyword>
<evidence type="ECO:0000256" key="7">
    <source>
        <dbReference type="PROSITE-ProRule" id="PRU01373"/>
    </source>
</evidence>
<evidence type="ECO:0000256" key="6">
    <source>
        <dbReference type="ARBA" id="ARBA00023316"/>
    </source>
</evidence>
<dbReference type="PANTHER" id="PTHR41533">
    <property type="entry name" value="L,D-TRANSPEPTIDASE HI_1667-RELATED"/>
    <property type="match status" value="1"/>
</dbReference>
<dbReference type="AlphaFoldDB" id="A0A4V2MMT0"/>
<dbReference type="GO" id="GO:0009252">
    <property type="term" value="P:peptidoglycan biosynthetic process"/>
    <property type="evidence" value="ECO:0007669"/>
    <property type="project" value="UniProtKB-UniPathway"/>
</dbReference>
<feature type="active site" description="Proton donor/acceptor" evidence="7">
    <location>
        <position position="397"/>
    </location>
</feature>
<evidence type="ECO:0000259" key="8">
    <source>
        <dbReference type="PROSITE" id="PS52029"/>
    </source>
</evidence>
<dbReference type="PANTHER" id="PTHR41533:SF2">
    <property type="entry name" value="BLR7131 PROTEIN"/>
    <property type="match status" value="1"/>
</dbReference>
<dbReference type="GO" id="GO:0071555">
    <property type="term" value="P:cell wall organization"/>
    <property type="evidence" value="ECO:0007669"/>
    <property type="project" value="UniProtKB-UniRule"/>
</dbReference>
<dbReference type="OrthoDB" id="9778545at2"/>
<gene>
    <name evidence="9" type="ORF">EZ449_11670</name>
</gene>
<reference evidence="9 10" key="1">
    <citation type="submission" date="2019-02" db="EMBL/GenBank/DDBJ databases">
        <title>Pedobacter sp. RP-3-11 sp. nov., isolated from Arctic soil.</title>
        <authorList>
            <person name="Dahal R.H."/>
        </authorList>
    </citation>
    <scope>NUCLEOTIDE SEQUENCE [LARGE SCALE GENOMIC DNA]</scope>
    <source>
        <strain evidence="9 10">RP-3-11</strain>
    </source>
</reference>
<dbReference type="GO" id="GO:0016740">
    <property type="term" value="F:transferase activity"/>
    <property type="evidence" value="ECO:0007669"/>
    <property type="project" value="UniProtKB-KW"/>
</dbReference>
<dbReference type="UniPathway" id="UPA00219"/>
<dbReference type="InterPro" id="IPR045380">
    <property type="entry name" value="LD_TPept_scaffold_dom"/>
</dbReference>
<dbReference type="Pfam" id="PF03734">
    <property type="entry name" value="YkuD"/>
    <property type="match status" value="1"/>
</dbReference>
<keyword evidence="10" id="KW-1185">Reference proteome</keyword>
<feature type="active site" description="Nucleophile" evidence="7">
    <location>
        <position position="416"/>
    </location>
</feature>
<comment type="caution">
    <text evidence="9">The sequence shown here is derived from an EMBL/GenBank/DDBJ whole genome shotgun (WGS) entry which is preliminary data.</text>
</comment>
<sequence>MKNLRFLIIPVVLCVAGCGWFKTPPEIGKVLSEHFKNKIYKDFDTAAYDSVFVKSMDSLSKDFINPKTIKAFYKSNVNEPKLVTKFYTIGELDSLANYLQNSTVHGINPKIFKVDEIKSLLSTLSSNKFKNVNESYSVIAKLELLTANAYLNYNNYLKYGVVNPRNIFSRYYIKVKRPDSVGMVSLLASSSLIDTLRAVQPKSTQYKALQAAYLATDAVDEKRILLLNMERFRWKMPETGENYVQVNIPDFKLTWFDKQDTVISMKVCVGGKRENGYEEKLKAFAKSGNLDDKPKNHETPLLFSKINSIQANPVWNIPVSIAQSEIYWMARKDRYYLSNSNINVYYKDKLVGEPDTINWNKYSRDKLPFKFKQGSGGGNALGKFKFIFDNSSSIYLHDTNNKNGFNLTNRAISHGCVRVEKPLEFAEKLVGDTYTYDKLRAEVDLPPVDSTHNKWYKKRMAAKADTTKSFQLKPAWFGPKKAVPLIITYFTAWSQNDKIEYRPDVYQMDDKLWVAMKKFRL</sequence>
<name>A0A4V2MMT0_9SPHI</name>
<feature type="domain" description="L,D-TPase catalytic" evidence="8">
    <location>
        <begin position="242"/>
        <end position="444"/>
    </location>
</feature>
<evidence type="ECO:0000313" key="9">
    <source>
        <dbReference type="EMBL" id="TCD08496.1"/>
    </source>
</evidence>
<dbReference type="InterPro" id="IPR038063">
    <property type="entry name" value="Transpep_catalytic_dom"/>
</dbReference>